<keyword evidence="4" id="KW-1185">Reference proteome</keyword>
<accession>D9QJW4</accession>
<evidence type="ECO:0000256" key="1">
    <source>
        <dbReference type="SAM" id="Phobius"/>
    </source>
</evidence>
<dbReference type="KEGG" id="bsb:Bresu_0401"/>
<keyword evidence="1" id="KW-0472">Membrane</keyword>
<dbReference type="BioCyc" id="BSUB633149:G1GM8-401-MONOMER"/>
<feature type="domain" description="DUF2134" evidence="2">
    <location>
        <begin position="57"/>
        <end position="129"/>
    </location>
</feature>
<sequence length="543" mass="55493">MLRPSGFRQDTRGGIAVMAAAAGSLICALAAISIDVASVALSGRTLQGVADLAAMSAAANLDVADQAAQATVSANLRAATVKTELGAYVADPDIAPSGRFSVQADSANAARVTVTATAPLFFGKIVIGKDEVVQVRSAVAAARIEPPRAMFSIGSRLAAVDGGVANAVIGGLTGSSVSLTVMDYDALASARINLLGFFDALATETGVTVGDYETLVNTTVDAGRIVKVLESLSTGQDAAALRKLRTPAANVRVRIGDVIGIEADAGRGLAEGLDASVTALDLVMATLETGGSRQVKLDLAANAQLAGAQVFLAIGERPNRSPWLSVTKTGQPIIRTAQARVFIRARTAKALSGLAQVDVPILLELAPGEAYLQAIDCKTGSVDLAVKPGLLTAQIGEVDERDLNDFKTALKPREATLVSALGLLSVKASGKVQATDVRHQTTRFSEADIAAARKRTVTSSSLVQGAISSLLGSASLNIEALGLGLNVSRLTSALNLLLTPIGPLLDSTLNTVLGVAGLKLGQADVTVHGLTCPSSATRPVLVR</sequence>
<protein>
    <recommendedName>
        <fullName evidence="2">DUF2134 domain-containing protein</fullName>
    </recommendedName>
</protein>
<dbReference type="STRING" id="633149.Bresu_0401"/>
<dbReference type="eggNOG" id="COG4655">
    <property type="taxonomic scope" value="Bacteria"/>
</dbReference>
<reference evidence="4" key="1">
    <citation type="journal article" date="2011" name="J. Bacteriol.">
        <title>Genome sequences of eight morphologically diverse alphaproteobacteria.</title>
        <authorList>
            <consortium name="US DOE Joint Genome Institute"/>
            <person name="Brown P.J."/>
            <person name="Kysela D.T."/>
            <person name="Buechlein A."/>
            <person name="Hemmerich C."/>
            <person name="Brun Y.V."/>
        </authorList>
    </citation>
    <scope>NUCLEOTIDE SEQUENCE [LARGE SCALE GENOMIC DNA]</scope>
    <source>
        <strain evidence="4">ATCC 15264 / DSM 4735 / LMG 14903 / NBRC 16000 / CB 81</strain>
    </source>
</reference>
<dbReference type="InParanoid" id="D9QJW4"/>
<evidence type="ECO:0000259" key="2">
    <source>
        <dbReference type="Pfam" id="PF09977"/>
    </source>
</evidence>
<name>D9QJW4_BRESC</name>
<keyword evidence="1" id="KW-0812">Transmembrane</keyword>
<dbReference type="EMBL" id="CP002102">
    <property type="protein sequence ID" value="ADK99715.1"/>
    <property type="molecule type" value="Genomic_DNA"/>
</dbReference>
<dbReference type="AlphaFoldDB" id="D9QJW4"/>
<keyword evidence="1" id="KW-1133">Transmembrane helix</keyword>
<dbReference type="OrthoDB" id="7630116at2"/>
<dbReference type="RefSeq" id="WP_013267819.1">
    <property type="nucleotide sequence ID" value="NC_014375.1"/>
</dbReference>
<gene>
    <name evidence="3" type="ordered locus">Bresu_0401</name>
</gene>
<proteinExistence type="predicted"/>
<organism evidence="3 4">
    <name type="scientific">Brevundimonas subvibrioides (strain ATCC 15264 / DSM 4735 / LMG 14903 / NBRC 16000 / CB 81)</name>
    <name type="common">Caulobacter subvibrioides</name>
    <dbReference type="NCBI Taxonomy" id="633149"/>
    <lineage>
        <taxon>Bacteria</taxon>
        <taxon>Pseudomonadati</taxon>
        <taxon>Pseudomonadota</taxon>
        <taxon>Alphaproteobacteria</taxon>
        <taxon>Caulobacterales</taxon>
        <taxon>Caulobacteraceae</taxon>
        <taxon>Brevundimonas</taxon>
    </lineage>
</organism>
<evidence type="ECO:0000313" key="3">
    <source>
        <dbReference type="EMBL" id="ADK99715.1"/>
    </source>
</evidence>
<dbReference type="Proteomes" id="UP000002696">
    <property type="component" value="Chromosome"/>
</dbReference>
<dbReference type="Pfam" id="PF09977">
    <property type="entry name" value="Tad_C"/>
    <property type="match status" value="1"/>
</dbReference>
<feature type="transmembrane region" description="Helical" evidence="1">
    <location>
        <begin position="12"/>
        <end position="34"/>
    </location>
</feature>
<dbReference type="InterPro" id="IPR018705">
    <property type="entry name" value="DUF2134_membrane"/>
</dbReference>
<evidence type="ECO:0000313" key="4">
    <source>
        <dbReference type="Proteomes" id="UP000002696"/>
    </source>
</evidence>
<dbReference type="HOGENOM" id="CLU_022237_2_0_5"/>